<protein>
    <submittedName>
        <fullName evidence="2">Uncharacterized protein</fullName>
    </submittedName>
</protein>
<reference evidence="2 3" key="1">
    <citation type="journal article" date="2020" name="Nature">
        <title>Six reference-quality genomes reveal evolution of bat adaptations.</title>
        <authorList>
            <person name="Jebb D."/>
            <person name="Huang Z."/>
            <person name="Pippel M."/>
            <person name="Hughes G.M."/>
            <person name="Lavrichenko K."/>
            <person name="Devanna P."/>
            <person name="Winkler S."/>
            <person name="Jermiin L.S."/>
            <person name="Skirmuntt E.C."/>
            <person name="Katzourakis A."/>
            <person name="Burkitt-Gray L."/>
            <person name="Ray D.A."/>
            <person name="Sullivan K.A.M."/>
            <person name="Roscito J.G."/>
            <person name="Kirilenko B.M."/>
            <person name="Davalos L.M."/>
            <person name="Corthals A.P."/>
            <person name="Power M.L."/>
            <person name="Jones G."/>
            <person name="Ransome R.D."/>
            <person name="Dechmann D.K.N."/>
            <person name="Locatelli A.G."/>
            <person name="Puechmaille S.J."/>
            <person name="Fedrigo O."/>
            <person name="Jarvis E.D."/>
            <person name="Hiller M."/>
            <person name="Vernes S.C."/>
            <person name="Myers E.W."/>
            <person name="Teeling E.C."/>
        </authorList>
    </citation>
    <scope>NUCLEOTIDE SEQUENCE [LARGE SCALE GENOMIC DNA]</scope>
    <source>
        <strain evidence="2">MRhiFer1</strain>
        <tissue evidence="2">Lung</tissue>
    </source>
</reference>
<evidence type="ECO:0000313" key="2">
    <source>
        <dbReference type="EMBL" id="KAF6288383.1"/>
    </source>
</evidence>
<comment type="caution">
    <text evidence="2">The sequence shown here is derived from an EMBL/GenBank/DDBJ whole genome shotgun (WGS) entry which is preliminary data.</text>
</comment>
<sequence length="160" mass="17595">MLSGRGHIEGKSTQFKPWHYKSEWAANHPVWEKDETQIIPRSRLSTCPLRGMAAKACIFYISIQTLLFFFKGKTLTQKFRSAKDYTVKGPRPSSSLSTGNSLSQNRLHSPAVTSSPDLPVVKAVSVLLPLLSTEGWPMPPVGIILTLCLSGIQLETAALT</sequence>
<accession>A0A7J7SJ78</accession>
<feature type="region of interest" description="Disordered" evidence="1">
    <location>
        <begin position="85"/>
        <end position="111"/>
    </location>
</feature>
<dbReference type="AlphaFoldDB" id="A0A7J7SJ78"/>
<name>A0A7J7SJ78_RHIFE</name>
<dbReference type="EMBL" id="JACAGC010000022">
    <property type="protein sequence ID" value="KAF6288383.1"/>
    <property type="molecule type" value="Genomic_DNA"/>
</dbReference>
<dbReference type="Proteomes" id="UP000585614">
    <property type="component" value="Unassembled WGS sequence"/>
</dbReference>
<gene>
    <name evidence="2" type="ORF">mRhiFer1_009118</name>
</gene>
<feature type="compositionally biased region" description="Low complexity" evidence="1">
    <location>
        <begin position="93"/>
        <end position="103"/>
    </location>
</feature>
<evidence type="ECO:0000313" key="3">
    <source>
        <dbReference type="Proteomes" id="UP000585614"/>
    </source>
</evidence>
<organism evidence="2 3">
    <name type="scientific">Rhinolophus ferrumequinum</name>
    <name type="common">Greater horseshoe bat</name>
    <dbReference type="NCBI Taxonomy" id="59479"/>
    <lineage>
        <taxon>Eukaryota</taxon>
        <taxon>Metazoa</taxon>
        <taxon>Chordata</taxon>
        <taxon>Craniata</taxon>
        <taxon>Vertebrata</taxon>
        <taxon>Euteleostomi</taxon>
        <taxon>Mammalia</taxon>
        <taxon>Eutheria</taxon>
        <taxon>Laurasiatheria</taxon>
        <taxon>Chiroptera</taxon>
        <taxon>Yinpterochiroptera</taxon>
        <taxon>Rhinolophoidea</taxon>
        <taxon>Rhinolophidae</taxon>
        <taxon>Rhinolophinae</taxon>
        <taxon>Rhinolophus</taxon>
    </lineage>
</organism>
<proteinExistence type="predicted"/>
<evidence type="ECO:0000256" key="1">
    <source>
        <dbReference type="SAM" id="MobiDB-lite"/>
    </source>
</evidence>